<feature type="domain" description="Cytochrome c assembly protein" evidence="10">
    <location>
        <begin position="13"/>
        <end position="184"/>
    </location>
</feature>
<dbReference type="InterPro" id="IPR002541">
    <property type="entry name" value="Cyt_c_assembly"/>
</dbReference>
<evidence type="ECO:0000256" key="2">
    <source>
        <dbReference type="ARBA" id="ARBA00004141"/>
    </source>
</evidence>
<dbReference type="PANTHER" id="PTHR30071">
    <property type="entry name" value="HEME EXPORTER PROTEIN C"/>
    <property type="match status" value="1"/>
</dbReference>
<dbReference type="AlphaFoldDB" id="A0A9D1WKT1"/>
<dbReference type="GO" id="GO:0005886">
    <property type="term" value="C:plasma membrane"/>
    <property type="evidence" value="ECO:0007669"/>
    <property type="project" value="UniProtKB-SubCell"/>
</dbReference>
<dbReference type="InterPro" id="IPR003557">
    <property type="entry name" value="Cyt_c_biogenesis_CcmC"/>
</dbReference>
<comment type="function">
    <text evidence="1 9">Required for the export of heme to the periplasm for the biogenesis of c-type cytochromes.</text>
</comment>
<feature type="transmembrane region" description="Helical" evidence="9">
    <location>
        <begin position="201"/>
        <end position="221"/>
    </location>
</feature>
<name>A0A9D1WKT1_9GAMM</name>
<gene>
    <name evidence="9" type="primary">ccmC</name>
    <name evidence="11" type="ORF">H9854_02075</name>
</gene>
<feature type="transmembrane region" description="Helical" evidence="9">
    <location>
        <begin position="56"/>
        <end position="84"/>
    </location>
</feature>
<dbReference type="InterPro" id="IPR045062">
    <property type="entry name" value="Cyt_c_biogenesis_CcsA/CcmC"/>
</dbReference>
<protein>
    <recommendedName>
        <fullName evidence="4 9">Heme exporter protein C</fullName>
    </recommendedName>
    <alternativeName>
        <fullName evidence="9">Cytochrome c-type biogenesis protein</fullName>
    </alternativeName>
</protein>
<dbReference type="Proteomes" id="UP000824248">
    <property type="component" value="Unassembled WGS sequence"/>
</dbReference>
<evidence type="ECO:0000256" key="8">
    <source>
        <dbReference type="ARBA" id="ARBA00023136"/>
    </source>
</evidence>
<keyword evidence="9" id="KW-0997">Cell inner membrane</keyword>
<evidence type="ECO:0000256" key="5">
    <source>
        <dbReference type="ARBA" id="ARBA00022692"/>
    </source>
</evidence>
<evidence type="ECO:0000256" key="4">
    <source>
        <dbReference type="ARBA" id="ARBA00016463"/>
    </source>
</evidence>
<feature type="transmembrane region" description="Helical" evidence="9">
    <location>
        <begin position="91"/>
        <end position="117"/>
    </location>
</feature>
<evidence type="ECO:0000256" key="6">
    <source>
        <dbReference type="ARBA" id="ARBA00022748"/>
    </source>
</evidence>
<keyword evidence="5 9" id="KW-0812">Transmembrane</keyword>
<feature type="transmembrane region" description="Helical" evidence="9">
    <location>
        <begin position="161"/>
        <end position="181"/>
    </location>
</feature>
<sequence>MWAFINKLRSPKWFYAISARLQPWFWAAALILIVVGSIWGLMIAPADYQQGNSFRIIYVHVPAAFLAQSIFVSMAMTGLVFMVWKIKVADMVATVIAPLGAAMTFISLFSGAVWGVPTWGTWWMWDARLTSMLILLFLYLGVIALRGAFASRDSASRAASVLAMVGVINIPIIKYSVDWWYTLHQPATFTITGRAAMPMEMWMPLLLMVLGFYSFFIALTLMRTRSEILRRESNKHWVRELVGERH</sequence>
<dbReference type="EMBL" id="DXFC01000060">
    <property type="protein sequence ID" value="HIX61010.1"/>
    <property type="molecule type" value="Genomic_DNA"/>
</dbReference>
<dbReference type="GO" id="GO:0015232">
    <property type="term" value="F:heme transmembrane transporter activity"/>
    <property type="evidence" value="ECO:0007669"/>
    <property type="project" value="InterPro"/>
</dbReference>
<dbReference type="NCBIfam" id="TIGR01191">
    <property type="entry name" value="ccmC"/>
    <property type="match status" value="1"/>
</dbReference>
<evidence type="ECO:0000256" key="1">
    <source>
        <dbReference type="ARBA" id="ARBA00002442"/>
    </source>
</evidence>
<accession>A0A9D1WKT1</accession>
<dbReference type="GO" id="GO:0020037">
    <property type="term" value="F:heme binding"/>
    <property type="evidence" value="ECO:0007669"/>
    <property type="project" value="InterPro"/>
</dbReference>
<evidence type="ECO:0000256" key="3">
    <source>
        <dbReference type="ARBA" id="ARBA00005840"/>
    </source>
</evidence>
<evidence type="ECO:0000256" key="7">
    <source>
        <dbReference type="ARBA" id="ARBA00022989"/>
    </source>
</evidence>
<feature type="transmembrane region" description="Helical" evidence="9">
    <location>
        <begin position="21"/>
        <end position="44"/>
    </location>
</feature>
<keyword evidence="6 9" id="KW-0201">Cytochrome c-type biogenesis</keyword>
<evidence type="ECO:0000259" key="10">
    <source>
        <dbReference type="Pfam" id="PF01578"/>
    </source>
</evidence>
<keyword evidence="8 9" id="KW-0472">Membrane</keyword>
<comment type="subcellular location">
    <subcellularLocation>
        <location evidence="9">Cell inner membrane</location>
    </subcellularLocation>
    <subcellularLocation>
        <location evidence="2">Membrane</location>
        <topology evidence="2">Multi-pass membrane protein</topology>
    </subcellularLocation>
</comment>
<comment type="similarity">
    <text evidence="3 9">Belongs to the CcmC/CycZ/HelC family.</text>
</comment>
<reference evidence="11" key="2">
    <citation type="submission" date="2021-04" db="EMBL/GenBank/DDBJ databases">
        <authorList>
            <person name="Gilroy R."/>
        </authorList>
    </citation>
    <scope>NUCLEOTIDE SEQUENCE</scope>
    <source>
        <strain evidence="11">1193</strain>
    </source>
</reference>
<dbReference type="GO" id="GO:0017004">
    <property type="term" value="P:cytochrome complex assembly"/>
    <property type="evidence" value="ECO:0007669"/>
    <property type="project" value="UniProtKB-KW"/>
</dbReference>
<proteinExistence type="inferred from homology"/>
<feature type="transmembrane region" description="Helical" evidence="9">
    <location>
        <begin position="129"/>
        <end position="149"/>
    </location>
</feature>
<keyword evidence="7 9" id="KW-1133">Transmembrane helix</keyword>
<dbReference type="PRINTS" id="PR01386">
    <property type="entry name" value="CCMCBIOGNSIS"/>
</dbReference>
<evidence type="ECO:0000313" key="12">
    <source>
        <dbReference type="Proteomes" id="UP000824248"/>
    </source>
</evidence>
<dbReference type="Pfam" id="PF01578">
    <property type="entry name" value="Cytochrom_C_asm"/>
    <property type="match status" value="1"/>
</dbReference>
<organism evidence="11 12">
    <name type="scientific">Candidatus Halomonas stercoripullorum</name>
    <dbReference type="NCBI Taxonomy" id="2838617"/>
    <lineage>
        <taxon>Bacteria</taxon>
        <taxon>Pseudomonadati</taxon>
        <taxon>Pseudomonadota</taxon>
        <taxon>Gammaproteobacteria</taxon>
        <taxon>Oceanospirillales</taxon>
        <taxon>Halomonadaceae</taxon>
        <taxon>Halomonas</taxon>
    </lineage>
</organism>
<reference evidence="11" key="1">
    <citation type="journal article" date="2021" name="PeerJ">
        <title>Extensive microbial diversity within the chicken gut microbiome revealed by metagenomics and culture.</title>
        <authorList>
            <person name="Gilroy R."/>
            <person name="Ravi A."/>
            <person name="Getino M."/>
            <person name="Pursley I."/>
            <person name="Horton D.L."/>
            <person name="Alikhan N.F."/>
            <person name="Baker D."/>
            <person name="Gharbi K."/>
            <person name="Hall N."/>
            <person name="Watson M."/>
            <person name="Adriaenssens E.M."/>
            <person name="Foster-Nyarko E."/>
            <person name="Jarju S."/>
            <person name="Secka A."/>
            <person name="Antonio M."/>
            <person name="Oren A."/>
            <person name="Chaudhuri R.R."/>
            <person name="La Ragione R."/>
            <person name="Hildebrand F."/>
            <person name="Pallen M.J."/>
        </authorList>
    </citation>
    <scope>NUCLEOTIDE SEQUENCE</scope>
    <source>
        <strain evidence="11">1193</strain>
    </source>
</reference>
<keyword evidence="9" id="KW-1003">Cell membrane</keyword>
<keyword evidence="9" id="KW-0813">Transport</keyword>
<dbReference type="PANTHER" id="PTHR30071:SF1">
    <property type="entry name" value="CYTOCHROME B_B6 PROTEIN-RELATED"/>
    <property type="match status" value="1"/>
</dbReference>
<comment type="caution">
    <text evidence="11">The sequence shown here is derived from an EMBL/GenBank/DDBJ whole genome shotgun (WGS) entry which is preliminary data.</text>
</comment>
<evidence type="ECO:0000256" key="9">
    <source>
        <dbReference type="RuleBase" id="RU364092"/>
    </source>
</evidence>
<evidence type="ECO:0000313" key="11">
    <source>
        <dbReference type="EMBL" id="HIX61010.1"/>
    </source>
</evidence>